<protein>
    <recommendedName>
        <fullName evidence="3">Nuclease SbcCD subunit C</fullName>
    </recommendedName>
</protein>
<dbReference type="PANTHER" id="PTHR32114">
    <property type="entry name" value="ABC TRANSPORTER ABCH.3"/>
    <property type="match status" value="1"/>
</dbReference>
<feature type="domain" description="Protein CR006 P-loop" evidence="5">
    <location>
        <begin position="17"/>
        <end position="712"/>
    </location>
</feature>
<organism evidence="6">
    <name type="scientific">Gardnerella piotii</name>
    <dbReference type="NCBI Taxonomy" id="2792977"/>
    <lineage>
        <taxon>Bacteria</taxon>
        <taxon>Bacillati</taxon>
        <taxon>Actinomycetota</taxon>
        <taxon>Actinomycetes</taxon>
        <taxon>Bifidobacteriales</taxon>
        <taxon>Bifidobacteriaceae</taxon>
        <taxon>Gardnerella</taxon>
    </lineage>
</organism>
<dbReference type="Gene3D" id="3.40.50.300">
    <property type="entry name" value="P-loop containing nucleotide triphosphate hydrolases"/>
    <property type="match status" value="1"/>
</dbReference>
<dbReference type="InterPro" id="IPR026866">
    <property type="entry name" value="CR006_AAA"/>
</dbReference>
<dbReference type="SUPFAM" id="SSF52540">
    <property type="entry name" value="P-loop containing nucleoside triphosphate hydrolases"/>
    <property type="match status" value="1"/>
</dbReference>
<evidence type="ECO:0000259" key="5">
    <source>
        <dbReference type="Pfam" id="PF13166"/>
    </source>
</evidence>
<evidence type="ECO:0000256" key="2">
    <source>
        <dbReference type="ARBA" id="ARBA00011322"/>
    </source>
</evidence>
<evidence type="ECO:0000256" key="1">
    <source>
        <dbReference type="ARBA" id="ARBA00006930"/>
    </source>
</evidence>
<feature type="coiled-coil region" evidence="4">
    <location>
        <begin position="418"/>
        <end position="452"/>
    </location>
</feature>
<evidence type="ECO:0000313" key="6">
    <source>
        <dbReference type="EMBL" id="XCS44067.1"/>
    </source>
</evidence>
<evidence type="ECO:0000256" key="4">
    <source>
        <dbReference type="SAM" id="Coils"/>
    </source>
</evidence>
<dbReference type="Pfam" id="PF13166">
    <property type="entry name" value="AAA_13"/>
    <property type="match status" value="1"/>
</dbReference>
<dbReference type="InterPro" id="IPR027417">
    <property type="entry name" value="P-loop_NTPase"/>
</dbReference>
<name>A0AAU8NQC3_9BIFI</name>
<comment type="subunit">
    <text evidence="2">Heterodimer of SbcC and SbcD.</text>
</comment>
<sequence length="730" mass="84644">MITDVNIYPHVPFNRDSEMSKLDKMQPVCFIFGSNGSGKTTISQFIKDKTDENSDNITWDESSDTKVYVYNRNFVRKNFLSGTTIPGVFTIGQEAVIAKQEIERLSNEIEKESEKLENRKKNLKDAEEEKQSIEKQIAYKYWEIKTSLPKDLDKQWANVKGKQDFKKLIDENIESLNPDEVSPDIEELAKNAKILFDAKSQPLKLPMTFESSSLLDIENSEIFTKKISGKESNKIGKLIKQLENSDWVSKGKDYLKGDICPFCQQHTITKEFINEFNNFYDESYKKDINELENSANNYRQYSQVLIANIENQIKDYNEYTSKDLDFQIEFSELKRIIGDNISQIEKKINEPSVLINIATSKNVCTKLKKLFENLKIKVSEHNALIDNKKKEKNKVFEERIKYVSITAKHETSTLHKNLQKEQKRIDGLNEAINTIENKIKEYEQKCNIEKEKFMNSNDTAKKINNLLEQFGFSNFKISVSQEDKSYYIVRNDGTPVNDTLSEGEMNFLTFLYFYQLIKGSLNKTDIDSERIVVIDDPISSMDANVLFIVSSLVRELAYEVRKGKYKIKQLIVLTHNITFHREVTYIRANEGNSKTSYYLIKKLNGYSIIEHCSKNPISSTYELLWQNLFCNDCNPMTAQNISRRIIETFFNLVGISDVNEIILRMKSPDREIAQSLMSWANAGSHNALDEGDIVVNTNESTEAYKNVLKKIFTESDYKAHYEEMIKRLSR</sequence>
<keyword evidence="4" id="KW-0175">Coiled coil</keyword>
<dbReference type="EMBL" id="CP160091">
    <property type="protein sequence ID" value="XCS44067.1"/>
    <property type="molecule type" value="Genomic_DNA"/>
</dbReference>
<accession>A0AAU8NQC3</accession>
<proteinExistence type="inferred from homology"/>
<feature type="coiled-coil region" evidence="4">
    <location>
        <begin position="95"/>
        <end position="136"/>
    </location>
</feature>
<dbReference type="AlphaFoldDB" id="A0AAU8NQC3"/>
<reference evidence="6" key="1">
    <citation type="submission" date="2024-06" db="EMBL/GenBank/DDBJ databases">
        <title>Vaginal Lactobacillus fatty acid response mechanisms reveal a metabolite-targeted strategy for bacterial vaginosis treatment.</title>
        <authorList>
            <person name="Zhu M."/>
            <person name="Blainey P.C."/>
            <person name="Bloom S.M."/>
            <person name="Kwon D.S."/>
        </authorList>
    </citation>
    <scope>NUCLEOTIDE SEQUENCE</scope>
    <source>
        <strain evidence="6">0809_588_1_1_BHK4</strain>
    </source>
</reference>
<dbReference type="PANTHER" id="PTHR32114:SF2">
    <property type="entry name" value="ABC TRANSPORTER ABCH.3"/>
    <property type="match status" value="1"/>
</dbReference>
<comment type="similarity">
    <text evidence="1">Belongs to the SMC family. SbcC subfamily.</text>
</comment>
<evidence type="ECO:0000256" key="3">
    <source>
        <dbReference type="ARBA" id="ARBA00013368"/>
    </source>
</evidence>
<gene>
    <name evidence="6" type="ORF">ABZU02_02955</name>
</gene>